<dbReference type="InterPro" id="IPR036282">
    <property type="entry name" value="Glutathione-S-Trfase_C_sf"/>
</dbReference>
<dbReference type="RefSeq" id="WP_379724293.1">
    <property type="nucleotide sequence ID" value="NZ_JBHSMS010000058.1"/>
</dbReference>
<feature type="domain" description="GST C-terminal" evidence="1">
    <location>
        <begin position="1"/>
        <end position="92"/>
    </location>
</feature>
<evidence type="ECO:0000259" key="1">
    <source>
        <dbReference type="PROSITE" id="PS50405"/>
    </source>
</evidence>
<protein>
    <submittedName>
        <fullName evidence="2">Glutathione S-transferase C-terminal domain-containing protein</fullName>
    </submittedName>
</protein>
<sequence length="92" mass="9829">MRASPAHADPAQITSGVATWNRHVGILDARLAATGAYIAGGHFTLADIVIGMSLNRWSMTPMARPAYPHVAAYLARLAERPGYRAWCADGVP</sequence>
<reference evidence="3" key="1">
    <citation type="journal article" date="2019" name="Int. J. Syst. Evol. Microbiol.">
        <title>The Global Catalogue of Microorganisms (GCM) 10K type strain sequencing project: providing services to taxonomists for standard genome sequencing and annotation.</title>
        <authorList>
            <consortium name="The Broad Institute Genomics Platform"/>
            <consortium name="The Broad Institute Genome Sequencing Center for Infectious Disease"/>
            <person name="Wu L."/>
            <person name="Ma J."/>
        </authorList>
    </citation>
    <scope>NUCLEOTIDE SEQUENCE [LARGE SCALE GENOMIC DNA]</scope>
    <source>
        <strain evidence="3">CCUG 38813</strain>
    </source>
</reference>
<gene>
    <name evidence="2" type="ORF">ACFPOU_17975</name>
</gene>
<evidence type="ECO:0000313" key="2">
    <source>
        <dbReference type="EMBL" id="MFC5512993.1"/>
    </source>
</evidence>
<dbReference type="EMBL" id="JBHSMS010000058">
    <property type="protein sequence ID" value="MFC5512993.1"/>
    <property type="molecule type" value="Genomic_DNA"/>
</dbReference>
<dbReference type="Gene3D" id="1.20.1050.10">
    <property type="match status" value="1"/>
</dbReference>
<organism evidence="2 3">
    <name type="scientific">Massilia jejuensis</name>
    <dbReference type="NCBI Taxonomy" id="648894"/>
    <lineage>
        <taxon>Bacteria</taxon>
        <taxon>Pseudomonadati</taxon>
        <taxon>Pseudomonadota</taxon>
        <taxon>Betaproteobacteria</taxon>
        <taxon>Burkholderiales</taxon>
        <taxon>Oxalobacteraceae</taxon>
        <taxon>Telluria group</taxon>
        <taxon>Massilia</taxon>
    </lineage>
</organism>
<evidence type="ECO:0000313" key="3">
    <source>
        <dbReference type="Proteomes" id="UP001596031"/>
    </source>
</evidence>
<proteinExistence type="predicted"/>
<dbReference type="SUPFAM" id="SSF47616">
    <property type="entry name" value="GST C-terminal domain-like"/>
    <property type="match status" value="1"/>
</dbReference>
<name>A0ABW0PLS9_9BURK</name>
<dbReference type="Proteomes" id="UP001596031">
    <property type="component" value="Unassembled WGS sequence"/>
</dbReference>
<accession>A0ABW0PLS9</accession>
<dbReference type="InterPro" id="IPR010987">
    <property type="entry name" value="Glutathione-S-Trfase_C-like"/>
</dbReference>
<dbReference type="PROSITE" id="PS50405">
    <property type="entry name" value="GST_CTER"/>
    <property type="match status" value="1"/>
</dbReference>
<keyword evidence="3" id="KW-1185">Reference proteome</keyword>
<dbReference type="Pfam" id="PF13410">
    <property type="entry name" value="GST_C_2"/>
    <property type="match status" value="1"/>
</dbReference>
<comment type="caution">
    <text evidence="2">The sequence shown here is derived from an EMBL/GenBank/DDBJ whole genome shotgun (WGS) entry which is preliminary data.</text>
</comment>